<keyword evidence="15" id="KW-1185">Reference proteome</keyword>
<comment type="caution">
    <text evidence="14">The sequence shown here is derived from an EMBL/GenBank/DDBJ whole genome shotgun (WGS) entry which is preliminary data.</text>
</comment>
<dbReference type="NCBIfam" id="NF001567">
    <property type="entry name" value="PRK00389.1"/>
    <property type="match status" value="1"/>
</dbReference>
<dbReference type="InterPro" id="IPR027266">
    <property type="entry name" value="TrmE/GcvT-like"/>
</dbReference>
<dbReference type="GO" id="GO:0005960">
    <property type="term" value="C:glycine cleavage complex"/>
    <property type="evidence" value="ECO:0007669"/>
    <property type="project" value="InterPro"/>
</dbReference>
<dbReference type="InterPro" id="IPR013977">
    <property type="entry name" value="GcvT_C"/>
</dbReference>
<evidence type="ECO:0000256" key="2">
    <source>
        <dbReference type="ARBA" id="ARBA00004173"/>
    </source>
</evidence>
<protein>
    <recommendedName>
        <fullName evidence="11">Aminomethyltransferase</fullName>
        <ecNumber evidence="11">2.1.2.10</ecNumber>
    </recommendedName>
    <alternativeName>
        <fullName evidence="11">Glycine cleavage system T protein</fullName>
    </alternativeName>
</protein>
<dbReference type="FunFam" id="3.30.70.1400:FF:000001">
    <property type="entry name" value="Aminomethyltransferase"/>
    <property type="match status" value="1"/>
</dbReference>
<dbReference type="InterPro" id="IPR029043">
    <property type="entry name" value="GcvT/YgfZ_C"/>
</dbReference>
<dbReference type="InterPro" id="IPR028896">
    <property type="entry name" value="GcvT/YgfZ/DmdA"/>
</dbReference>
<dbReference type="PANTHER" id="PTHR43757">
    <property type="entry name" value="AMINOMETHYLTRANSFERASE"/>
    <property type="match status" value="1"/>
</dbReference>
<comment type="subcellular location">
    <subcellularLocation>
        <location evidence="2 11">Mitochondrion</location>
    </subcellularLocation>
</comment>
<organism evidence="14 15">
    <name type="scientific">Amphibalanus amphitrite</name>
    <name type="common">Striped barnacle</name>
    <name type="synonym">Balanus amphitrite</name>
    <dbReference type="NCBI Taxonomy" id="1232801"/>
    <lineage>
        <taxon>Eukaryota</taxon>
        <taxon>Metazoa</taxon>
        <taxon>Ecdysozoa</taxon>
        <taxon>Arthropoda</taxon>
        <taxon>Crustacea</taxon>
        <taxon>Multicrustacea</taxon>
        <taxon>Cirripedia</taxon>
        <taxon>Thoracica</taxon>
        <taxon>Thoracicalcarea</taxon>
        <taxon>Balanomorpha</taxon>
        <taxon>Balanoidea</taxon>
        <taxon>Balanidae</taxon>
        <taxon>Amphibalaninae</taxon>
        <taxon>Amphibalanus</taxon>
    </lineage>
</organism>
<dbReference type="GO" id="GO:0008483">
    <property type="term" value="F:transaminase activity"/>
    <property type="evidence" value="ECO:0007669"/>
    <property type="project" value="UniProtKB-KW"/>
</dbReference>
<evidence type="ECO:0000256" key="7">
    <source>
        <dbReference type="ARBA" id="ARBA00022946"/>
    </source>
</evidence>
<feature type="domain" description="GCVT N-terminal" evidence="12">
    <location>
        <begin position="29"/>
        <end position="287"/>
    </location>
</feature>
<keyword evidence="8 11" id="KW-0496">Mitochondrion</keyword>
<evidence type="ECO:0000256" key="3">
    <source>
        <dbReference type="ARBA" id="ARBA00008609"/>
    </source>
</evidence>
<dbReference type="SUPFAM" id="SSF103025">
    <property type="entry name" value="Folate-binding domain"/>
    <property type="match status" value="1"/>
</dbReference>
<keyword evidence="5 11" id="KW-0032">Aminotransferase</keyword>
<feature type="domain" description="Aminomethyltransferase C-terminal" evidence="13">
    <location>
        <begin position="311"/>
        <end position="388"/>
    </location>
</feature>
<feature type="binding site" evidence="10">
    <location>
        <position position="223"/>
    </location>
    <ligand>
        <name>substrate</name>
    </ligand>
</feature>
<gene>
    <name evidence="14" type="primary">AMT</name>
    <name evidence="14" type="ORF">FJT64_001515</name>
</gene>
<evidence type="ECO:0000256" key="6">
    <source>
        <dbReference type="ARBA" id="ARBA00022679"/>
    </source>
</evidence>
<evidence type="ECO:0000256" key="11">
    <source>
        <dbReference type="RuleBase" id="RU003981"/>
    </source>
</evidence>
<dbReference type="NCBIfam" id="TIGR00528">
    <property type="entry name" value="gcvT"/>
    <property type="match status" value="1"/>
</dbReference>
<dbReference type="PANTHER" id="PTHR43757:SF16">
    <property type="entry name" value="AMINOMETHYLTRANSFERASE, MITOCHONDRIAL"/>
    <property type="match status" value="1"/>
</dbReference>
<dbReference type="GO" id="GO:0005739">
    <property type="term" value="C:mitochondrion"/>
    <property type="evidence" value="ECO:0007669"/>
    <property type="project" value="UniProtKB-SubCell"/>
</dbReference>
<comment type="function">
    <text evidence="1 11">The glycine cleavage system catalyzes the degradation of glycine.</text>
</comment>
<dbReference type="InterPro" id="IPR006223">
    <property type="entry name" value="GcvT"/>
</dbReference>
<dbReference type="FunFam" id="2.40.30.110:FF:000002">
    <property type="entry name" value="Aminomethyltransferase"/>
    <property type="match status" value="1"/>
</dbReference>
<dbReference type="Gene3D" id="3.30.1360.120">
    <property type="entry name" value="Probable tRNA modification gtpase trme, domain 1"/>
    <property type="match status" value="1"/>
</dbReference>
<dbReference type="GO" id="GO:0006546">
    <property type="term" value="P:glycine catabolic process"/>
    <property type="evidence" value="ECO:0007669"/>
    <property type="project" value="InterPro"/>
</dbReference>
<evidence type="ECO:0000256" key="10">
    <source>
        <dbReference type="PIRSR" id="PIRSR006487-1"/>
    </source>
</evidence>
<dbReference type="Gene3D" id="3.30.70.1400">
    <property type="entry name" value="Aminomethyltransferase beta-barrel domains"/>
    <property type="match status" value="1"/>
</dbReference>
<evidence type="ECO:0000256" key="5">
    <source>
        <dbReference type="ARBA" id="ARBA00022576"/>
    </source>
</evidence>
<evidence type="ECO:0000313" key="15">
    <source>
        <dbReference type="Proteomes" id="UP000440578"/>
    </source>
</evidence>
<name>A0A6A4XHI0_AMPAM</name>
<dbReference type="InterPro" id="IPR006222">
    <property type="entry name" value="GCVT_N"/>
</dbReference>
<evidence type="ECO:0000259" key="12">
    <source>
        <dbReference type="Pfam" id="PF01571"/>
    </source>
</evidence>
<evidence type="ECO:0000256" key="9">
    <source>
        <dbReference type="ARBA" id="ARBA00047665"/>
    </source>
</evidence>
<dbReference type="GO" id="GO:0008168">
    <property type="term" value="F:methyltransferase activity"/>
    <property type="evidence" value="ECO:0007669"/>
    <property type="project" value="UniProtKB-KW"/>
</dbReference>
<dbReference type="EC" id="2.1.2.10" evidence="11"/>
<comment type="subunit">
    <text evidence="4 11">The glycine cleavage system is composed of four proteins: P, T, L and H.</text>
</comment>
<dbReference type="Pfam" id="PF01571">
    <property type="entry name" value="GCV_T"/>
    <property type="match status" value="1"/>
</dbReference>
<keyword evidence="6 11" id="KW-0808">Transferase</keyword>
<accession>A0A6A4XHI0</accession>
<dbReference type="Gene3D" id="2.40.30.110">
    <property type="entry name" value="Aminomethyltransferase beta-barrel domains"/>
    <property type="match status" value="1"/>
</dbReference>
<dbReference type="SUPFAM" id="SSF101790">
    <property type="entry name" value="Aminomethyltransferase beta-barrel domain"/>
    <property type="match status" value="1"/>
</dbReference>
<dbReference type="OrthoDB" id="10263536at2759"/>
<keyword evidence="14" id="KW-0489">Methyltransferase</keyword>
<keyword evidence="7 11" id="KW-0809">Transit peptide</keyword>
<evidence type="ECO:0000256" key="8">
    <source>
        <dbReference type="ARBA" id="ARBA00023128"/>
    </source>
</evidence>
<dbReference type="Gene3D" id="4.10.1250.10">
    <property type="entry name" value="Aminomethyltransferase fragment"/>
    <property type="match status" value="1"/>
</dbReference>
<dbReference type="AlphaFoldDB" id="A0A6A4XHI0"/>
<reference evidence="14 15" key="1">
    <citation type="submission" date="2019-07" db="EMBL/GenBank/DDBJ databases">
        <title>Draft genome assembly of a fouling barnacle, Amphibalanus amphitrite (Darwin, 1854): The first reference genome for Thecostraca.</title>
        <authorList>
            <person name="Kim W."/>
        </authorList>
    </citation>
    <scope>NUCLEOTIDE SEQUENCE [LARGE SCALE GENOMIC DNA]</scope>
    <source>
        <strain evidence="14">SNU_AA5</strain>
        <tissue evidence="14">Soma without cirri and trophi</tissue>
    </source>
</reference>
<proteinExistence type="inferred from homology"/>
<dbReference type="PIRSF" id="PIRSF006487">
    <property type="entry name" value="GcvT"/>
    <property type="match status" value="1"/>
</dbReference>
<dbReference type="FunFam" id="4.10.1250.10:FF:000002">
    <property type="entry name" value="Aminomethyltransferase"/>
    <property type="match status" value="1"/>
</dbReference>
<evidence type="ECO:0000256" key="1">
    <source>
        <dbReference type="ARBA" id="ARBA00003631"/>
    </source>
</evidence>
<evidence type="ECO:0000313" key="14">
    <source>
        <dbReference type="EMBL" id="KAF0314511.1"/>
    </source>
</evidence>
<evidence type="ECO:0000256" key="4">
    <source>
        <dbReference type="ARBA" id="ARBA00011690"/>
    </source>
</evidence>
<comment type="catalytic activity">
    <reaction evidence="9 11">
        <text>N(6)-[(R)-S(8)-aminomethyldihydrolipoyl]-L-lysyl-[protein] + (6S)-5,6,7,8-tetrahydrofolate = N(6)-[(R)-dihydrolipoyl]-L-lysyl-[protein] + (6R)-5,10-methylene-5,6,7,8-tetrahydrofolate + NH4(+)</text>
        <dbReference type="Rhea" id="RHEA:16945"/>
        <dbReference type="Rhea" id="RHEA-COMP:10475"/>
        <dbReference type="Rhea" id="RHEA-COMP:10492"/>
        <dbReference type="ChEBI" id="CHEBI:15636"/>
        <dbReference type="ChEBI" id="CHEBI:28938"/>
        <dbReference type="ChEBI" id="CHEBI:57453"/>
        <dbReference type="ChEBI" id="CHEBI:83100"/>
        <dbReference type="ChEBI" id="CHEBI:83143"/>
        <dbReference type="EC" id="2.1.2.10"/>
    </reaction>
</comment>
<comment type="similarity">
    <text evidence="3 11">Belongs to the GcvT family.</text>
</comment>
<dbReference type="Pfam" id="PF08669">
    <property type="entry name" value="GCV_T_C"/>
    <property type="match status" value="1"/>
</dbReference>
<dbReference type="EMBL" id="VIIS01000015">
    <property type="protein sequence ID" value="KAF0314511.1"/>
    <property type="molecule type" value="Genomic_DNA"/>
</dbReference>
<dbReference type="GO" id="GO:0032259">
    <property type="term" value="P:methylation"/>
    <property type="evidence" value="ECO:0007669"/>
    <property type="project" value="UniProtKB-KW"/>
</dbReference>
<sequence>MLSLLGRTVTYAVPRNFGTALRQAHHTPLYDFHVANGGKMVDFAGYSLPVMYGKEGIIQSHMHTRTKSSMFDVSHMLQVHIHGADAAPMLESLVVADVAGLQPGTGTLSLFTTEAGGIADDLIVSRTAEGPLYVVSNAGCRDKDLTLMESRAAEWRAKGRDVSVEVLERGLLAVQGPATARLLQPLTPLDLSGLTFMRTAAAEVCGLACRVTRCGYTGEDGVEISVAAAEATQLAERLMEAGGDELHLAGLGARDSLRLEAGLCLYGNDIDETTTPIEAALAWTIAKRRRAARDFPGAVTILAQLRDKPARRRVGLVSEGAPARAGARIVTPDGEPVGSVTSGCPSPALKHNVAMGYVSAAHAKLGTELRLEVRKQRVPAKVAKMPFVPARYYMGAA</sequence>
<dbReference type="GO" id="GO:0004047">
    <property type="term" value="F:aminomethyltransferase activity"/>
    <property type="evidence" value="ECO:0007669"/>
    <property type="project" value="UniProtKB-EC"/>
</dbReference>
<dbReference type="Proteomes" id="UP000440578">
    <property type="component" value="Unassembled WGS sequence"/>
</dbReference>
<evidence type="ECO:0000259" key="13">
    <source>
        <dbReference type="Pfam" id="PF08669"/>
    </source>
</evidence>